<accession>A0ABW8ZLG9</accession>
<sequence>MSAISPVFCHRALALATLLMFATAATAQSLPVNTTDLGQTQPRTVDLSMNPNFHVYVFVLNGIRYVQVNDLQNTVRATFAVANGQVLPLPSGVDSQQVSTQIQPAQSNTASLSQAVYSDSQIQVVVIPQSAGYAWAVLTPPQSSLTATKMQSPTYSTATCNPQECNGADMAPAQLAQ</sequence>
<name>A0ABW8ZLG9_9BURK</name>
<dbReference type="RefSeq" id="WP_408326420.1">
    <property type="nucleotide sequence ID" value="NZ_JAQQFH010000002.1"/>
</dbReference>
<gene>
    <name evidence="2" type="ORF">PQR66_08965</name>
</gene>
<reference evidence="2 3" key="1">
    <citation type="journal article" date="2024" name="Chem. Sci.">
        <title>Discovery of megapolipeptins by genome mining of a Burkholderiales bacteria collection.</title>
        <authorList>
            <person name="Paulo B.S."/>
            <person name="Recchia M.J.J."/>
            <person name="Lee S."/>
            <person name="Fergusson C.H."/>
            <person name="Romanowski S.B."/>
            <person name="Hernandez A."/>
            <person name="Krull N."/>
            <person name="Liu D.Y."/>
            <person name="Cavanagh H."/>
            <person name="Bos A."/>
            <person name="Gray C.A."/>
            <person name="Murphy B.T."/>
            <person name="Linington R.G."/>
            <person name="Eustaquio A.S."/>
        </authorList>
    </citation>
    <scope>NUCLEOTIDE SEQUENCE [LARGE SCALE GENOMIC DNA]</scope>
    <source>
        <strain evidence="2 3">RL16-012-BIC-B</strain>
    </source>
</reference>
<feature type="chain" id="PRO_5047149890" evidence="1">
    <location>
        <begin position="28"/>
        <end position="177"/>
    </location>
</feature>
<dbReference type="Proteomes" id="UP001629249">
    <property type="component" value="Unassembled WGS sequence"/>
</dbReference>
<comment type="caution">
    <text evidence="2">The sequence shown here is derived from an EMBL/GenBank/DDBJ whole genome shotgun (WGS) entry which is preliminary data.</text>
</comment>
<protein>
    <submittedName>
        <fullName evidence="2">Uncharacterized protein</fullName>
    </submittedName>
</protein>
<feature type="signal peptide" evidence="1">
    <location>
        <begin position="1"/>
        <end position="27"/>
    </location>
</feature>
<keyword evidence="1" id="KW-0732">Signal</keyword>
<organism evidence="2 3">
    <name type="scientific">Paraburkholderia agricolaris</name>
    <dbReference type="NCBI Taxonomy" id="2152888"/>
    <lineage>
        <taxon>Bacteria</taxon>
        <taxon>Pseudomonadati</taxon>
        <taxon>Pseudomonadota</taxon>
        <taxon>Betaproteobacteria</taxon>
        <taxon>Burkholderiales</taxon>
        <taxon>Burkholderiaceae</taxon>
        <taxon>Paraburkholderia</taxon>
    </lineage>
</organism>
<evidence type="ECO:0000313" key="3">
    <source>
        <dbReference type="Proteomes" id="UP001629249"/>
    </source>
</evidence>
<evidence type="ECO:0000256" key="1">
    <source>
        <dbReference type="SAM" id="SignalP"/>
    </source>
</evidence>
<evidence type="ECO:0000313" key="2">
    <source>
        <dbReference type="EMBL" id="MFL9883153.1"/>
    </source>
</evidence>
<keyword evidence="3" id="KW-1185">Reference proteome</keyword>
<dbReference type="EMBL" id="JAQQFN010000005">
    <property type="protein sequence ID" value="MFL9883153.1"/>
    <property type="molecule type" value="Genomic_DNA"/>
</dbReference>
<proteinExistence type="predicted"/>